<comment type="similarity">
    <text evidence="2">Belongs to the IFI6/IFI27 family.</text>
</comment>
<feature type="compositionally biased region" description="Polar residues" evidence="6">
    <location>
        <begin position="1"/>
        <end position="10"/>
    </location>
</feature>
<dbReference type="PANTHER" id="PTHR16932:SF18">
    <property type="entry name" value="INTERFERON, ALPHA-INDUCIBLE PROTEIN 27-LIKE 2"/>
    <property type="match status" value="1"/>
</dbReference>
<evidence type="ECO:0000256" key="5">
    <source>
        <dbReference type="ARBA" id="ARBA00023136"/>
    </source>
</evidence>
<dbReference type="Gene3D" id="6.10.110.10">
    <property type="match status" value="1"/>
</dbReference>
<keyword evidence="3" id="KW-0812">Transmembrane</keyword>
<sequence length="249" mass="25227">MNPPETSQALEKTAPMLQGSGNALPEVRLEPFNGEVDGSLAYKVRDKQFVRIFGWRPKDEKLDNGPLFYADADEKKPLTCLDASEGVDELQAGWIVEWEDTDLNGTTESTARAGPGISSGAAAAAAGGALGGAMLAPAAAVVGVQAIGFTSTGIVAGSTAASMMSASAVASGGGVASMASGGVVAALQSIGATGMLGLSATAAVACVGAAVAGTAAYGSYRTGRYAYTWYSERRARLKNQQPDKDPISQ</sequence>
<protein>
    <submittedName>
        <fullName evidence="7">Uncharacterized protein</fullName>
    </submittedName>
</protein>
<comment type="subcellular location">
    <subcellularLocation>
        <location evidence="1">Membrane</location>
        <topology evidence="1">Multi-pass membrane protein</topology>
    </subcellularLocation>
</comment>
<dbReference type="AlphaFoldDB" id="A0A7S4NWR2"/>
<dbReference type="InterPro" id="IPR038213">
    <property type="entry name" value="IFI6/IFI27-like_sf"/>
</dbReference>
<dbReference type="GO" id="GO:0016020">
    <property type="term" value="C:membrane"/>
    <property type="evidence" value="ECO:0007669"/>
    <property type="project" value="UniProtKB-SubCell"/>
</dbReference>
<reference evidence="7" key="1">
    <citation type="submission" date="2021-01" db="EMBL/GenBank/DDBJ databases">
        <authorList>
            <person name="Corre E."/>
            <person name="Pelletier E."/>
            <person name="Niang G."/>
            <person name="Scheremetjew M."/>
            <person name="Finn R."/>
            <person name="Kale V."/>
            <person name="Holt S."/>
            <person name="Cochrane G."/>
            <person name="Meng A."/>
            <person name="Brown T."/>
            <person name="Cohen L."/>
        </authorList>
    </citation>
    <scope>NUCLEOTIDE SEQUENCE</scope>
    <source>
        <strain evidence="7">CCMP 2712</strain>
    </source>
</reference>
<organism evidence="7">
    <name type="scientific">Guillardia theta</name>
    <name type="common">Cryptophyte</name>
    <name type="synonym">Cryptomonas phi</name>
    <dbReference type="NCBI Taxonomy" id="55529"/>
    <lineage>
        <taxon>Eukaryota</taxon>
        <taxon>Cryptophyceae</taxon>
        <taxon>Pyrenomonadales</taxon>
        <taxon>Geminigeraceae</taxon>
        <taxon>Guillardia</taxon>
    </lineage>
</organism>
<name>A0A7S4NWR2_GUITH</name>
<gene>
    <name evidence="7" type="ORF">GTHE00462_LOCUS21988</name>
</gene>
<dbReference type="Pfam" id="PF06140">
    <property type="entry name" value="Ifi-6-16"/>
    <property type="match status" value="1"/>
</dbReference>
<keyword evidence="5" id="KW-0472">Membrane</keyword>
<evidence type="ECO:0000256" key="3">
    <source>
        <dbReference type="ARBA" id="ARBA00022692"/>
    </source>
</evidence>
<feature type="region of interest" description="Disordered" evidence="6">
    <location>
        <begin position="1"/>
        <end position="22"/>
    </location>
</feature>
<evidence type="ECO:0000256" key="6">
    <source>
        <dbReference type="SAM" id="MobiDB-lite"/>
    </source>
</evidence>
<evidence type="ECO:0000256" key="1">
    <source>
        <dbReference type="ARBA" id="ARBA00004141"/>
    </source>
</evidence>
<dbReference type="PANTHER" id="PTHR16932">
    <property type="entry name" value="INTERFERON ALPHA-INDUCIBLE PROTEIN 27"/>
    <property type="match status" value="1"/>
</dbReference>
<evidence type="ECO:0000313" key="7">
    <source>
        <dbReference type="EMBL" id="CAE2312095.1"/>
    </source>
</evidence>
<accession>A0A7S4NWR2</accession>
<dbReference type="InterPro" id="IPR009311">
    <property type="entry name" value="IFI6/IFI27-like"/>
</dbReference>
<keyword evidence="4" id="KW-1133">Transmembrane helix</keyword>
<proteinExistence type="inferred from homology"/>
<evidence type="ECO:0000256" key="4">
    <source>
        <dbReference type="ARBA" id="ARBA00022989"/>
    </source>
</evidence>
<dbReference type="EMBL" id="HBKN01028394">
    <property type="protein sequence ID" value="CAE2312095.1"/>
    <property type="molecule type" value="Transcribed_RNA"/>
</dbReference>
<evidence type="ECO:0000256" key="2">
    <source>
        <dbReference type="ARBA" id="ARBA00007262"/>
    </source>
</evidence>